<name>A0A4Q9FGM0_9FLAO</name>
<sequence>MKRFAVILLCLAMFSCGKDSGPGYQEPYIPGSDDEPETIVPLSDEEMMDLVQKETFKYFWDFAHPASGGAKERYHPDEPSLNQEVVTTGGTGFGLMAILVGIERGYVTRAEAVSRLNTLLTFLENANRFHGAWSHWINGDTGTVMPFGANDDGGDLVETAFLVQGLICVKEYFKNGSDTEKALAEKADTLWKGVEWNWYTQNQNALYWHWSPNHGFDINLKLTGYNEVMITYILAAASPEYSIEKEVYEEGWASNGGIMSSASQYGFPLVLRHAGGSNLGGPLFFSHYSFLGLNPKTLSDQYGNYWNAAVNHTKINRQYCIVNPKNYTGYGEDLWGLTASYSRNADGSRGYSAHSPSNDKGVISPTAAISSIPYTPSESLKVMHYLYQHKDKTLGPAGFYDALSPHYNFWVTKTYLAIDQGPQIVMIENHRTGLLWNLFMQNEDVKKGLDKLGFNY</sequence>
<reference evidence="2 3" key="1">
    <citation type="submission" date="2019-02" db="EMBL/GenBank/DDBJ databases">
        <title>Hyunsoonleella sp., isolated from marine sediment.</title>
        <authorList>
            <person name="Liu B.-T."/>
        </authorList>
    </citation>
    <scope>NUCLEOTIDE SEQUENCE [LARGE SCALE GENOMIC DNA]</scope>
    <source>
        <strain evidence="2 3">T58</strain>
    </source>
</reference>
<dbReference type="PROSITE" id="PS51257">
    <property type="entry name" value="PROKAR_LIPOPROTEIN"/>
    <property type="match status" value="1"/>
</dbReference>
<dbReference type="InterPro" id="IPR019282">
    <property type="entry name" value="Glycoamylase-like_cons_dom"/>
</dbReference>
<accession>A0A4Q9FGM0</accession>
<dbReference type="AlphaFoldDB" id="A0A4Q9FGM0"/>
<feature type="domain" description="Glycoamylase-like" evidence="1">
    <location>
        <begin position="221"/>
        <end position="442"/>
    </location>
</feature>
<dbReference type="RefSeq" id="WP_130962999.1">
    <property type="nucleotide sequence ID" value="NZ_SIRT01000002.1"/>
</dbReference>
<gene>
    <name evidence="2" type="ORF">EYD45_03635</name>
</gene>
<dbReference type="InterPro" id="IPR016883">
    <property type="entry name" value="UCP028431"/>
</dbReference>
<evidence type="ECO:0000259" key="1">
    <source>
        <dbReference type="Pfam" id="PF10091"/>
    </source>
</evidence>
<comment type="caution">
    <text evidence="2">The sequence shown here is derived from an EMBL/GenBank/DDBJ whole genome shotgun (WGS) entry which is preliminary data.</text>
</comment>
<evidence type="ECO:0000313" key="2">
    <source>
        <dbReference type="EMBL" id="TBN05380.1"/>
    </source>
</evidence>
<protein>
    <submittedName>
        <fullName evidence="2">Beta-glucosidase</fullName>
    </submittedName>
</protein>
<dbReference type="Gene3D" id="1.50.10.140">
    <property type="match status" value="1"/>
</dbReference>
<dbReference type="Pfam" id="PF10091">
    <property type="entry name" value="Glycoamylase"/>
    <property type="match status" value="1"/>
</dbReference>
<dbReference type="PIRSF" id="PIRSF028431">
    <property type="entry name" value="UCP028431"/>
    <property type="match status" value="1"/>
</dbReference>
<keyword evidence="3" id="KW-1185">Reference proteome</keyword>
<organism evidence="2 3">
    <name type="scientific">Hyunsoonleella flava</name>
    <dbReference type="NCBI Taxonomy" id="2527939"/>
    <lineage>
        <taxon>Bacteria</taxon>
        <taxon>Pseudomonadati</taxon>
        <taxon>Bacteroidota</taxon>
        <taxon>Flavobacteriia</taxon>
        <taxon>Flavobacteriales</taxon>
        <taxon>Flavobacteriaceae</taxon>
    </lineage>
</organism>
<proteinExistence type="predicted"/>
<evidence type="ECO:0000313" key="3">
    <source>
        <dbReference type="Proteomes" id="UP000291142"/>
    </source>
</evidence>
<dbReference type="OrthoDB" id="5937621at2"/>
<dbReference type="Proteomes" id="UP000291142">
    <property type="component" value="Unassembled WGS sequence"/>
</dbReference>
<dbReference type="EMBL" id="SIRT01000002">
    <property type="protein sequence ID" value="TBN05380.1"/>
    <property type="molecule type" value="Genomic_DNA"/>
</dbReference>